<gene>
    <name evidence="5" type="primary">recX</name>
    <name evidence="9" type="ordered locus">Lbys_2069</name>
</gene>
<accession>E4RT57</accession>
<reference evidence="9 10" key="2">
    <citation type="journal article" date="2011" name="Stand. Genomic Sci.">
        <title>Complete genome sequence of Leadbetterella byssophila type strain (4M15).</title>
        <authorList>
            <person name="Abt B."/>
            <person name="Teshima H."/>
            <person name="Lucas S."/>
            <person name="Lapidus A."/>
            <person name="Del Rio T.G."/>
            <person name="Nolan M."/>
            <person name="Tice H."/>
            <person name="Cheng J.F."/>
            <person name="Pitluck S."/>
            <person name="Liolios K."/>
            <person name="Pagani I."/>
            <person name="Ivanova N."/>
            <person name="Mavromatis K."/>
            <person name="Pati A."/>
            <person name="Tapia R."/>
            <person name="Han C."/>
            <person name="Goodwin L."/>
            <person name="Chen A."/>
            <person name="Palaniappan K."/>
            <person name="Land M."/>
            <person name="Hauser L."/>
            <person name="Chang Y.J."/>
            <person name="Jeffries C.D."/>
            <person name="Rohde M."/>
            <person name="Goker M."/>
            <person name="Tindall B.J."/>
            <person name="Detter J.C."/>
            <person name="Woyke T."/>
            <person name="Bristow J."/>
            <person name="Eisen J.A."/>
            <person name="Markowitz V."/>
            <person name="Hugenholtz P."/>
            <person name="Klenk H.P."/>
            <person name="Kyrpides N.C."/>
        </authorList>
    </citation>
    <scope>NUCLEOTIDE SEQUENCE [LARGE SCALE GENOMIC DNA]</scope>
    <source>
        <strain evidence="10">DSM 17132 / JCM 16389 / KACC 11308 / NBRC 106382 / 4M15</strain>
    </source>
</reference>
<dbReference type="GO" id="GO:0005737">
    <property type="term" value="C:cytoplasm"/>
    <property type="evidence" value="ECO:0007669"/>
    <property type="project" value="UniProtKB-SubCell"/>
</dbReference>
<comment type="subcellular location">
    <subcellularLocation>
        <location evidence="1 5">Cytoplasm</location>
    </subcellularLocation>
</comment>
<dbReference type="STRING" id="649349.Lbys_2069"/>
<evidence type="ECO:0000256" key="2">
    <source>
        <dbReference type="ARBA" id="ARBA00009695"/>
    </source>
</evidence>
<dbReference type="HAMAP" id="MF_01114">
    <property type="entry name" value="RecX"/>
    <property type="match status" value="1"/>
</dbReference>
<dbReference type="PANTHER" id="PTHR33602">
    <property type="entry name" value="REGULATORY PROTEIN RECX FAMILY PROTEIN"/>
    <property type="match status" value="1"/>
</dbReference>
<comment type="function">
    <text evidence="5">Modulates RecA activity.</text>
</comment>
<dbReference type="Proteomes" id="UP000007435">
    <property type="component" value="Chromosome"/>
</dbReference>
<dbReference type="InterPro" id="IPR053924">
    <property type="entry name" value="RecX_HTH_2nd"/>
</dbReference>
<dbReference type="InterPro" id="IPR036388">
    <property type="entry name" value="WH-like_DNA-bd_sf"/>
</dbReference>
<dbReference type="eggNOG" id="COG2137">
    <property type="taxonomic scope" value="Bacteria"/>
</dbReference>
<evidence type="ECO:0000313" key="10">
    <source>
        <dbReference type="Proteomes" id="UP000007435"/>
    </source>
</evidence>
<dbReference type="KEGG" id="lby:Lbys_2069"/>
<organism evidence="9 10">
    <name type="scientific">Leadbetterella byssophila (strain DSM 17132 / JCM 16389 / KACC 11308 / NBRC 106382 / 4M15)</name>
    <dbReference type="NCBI Taxonomy" id="649349"/>
    <lineage>
        <taxon>Bacteria</taxon>
        <taxon>Pseudomonadati</taxon>
        <taxon>Bacteroidota</taxon>
        <taxon>Cytophagia</taxon>
        <taxon>Cytophagales</taxon>
        <taxon>Leadbetterellaceae</taxon>
        <taxon>Leadbetterella</taxon>
    </lineage>
</organism>
<evidence type="ECO:0000256" key="4">
    <source>
        <dbReference type="ARBA" id="ARBA00022490"/>
    </source>
</evidence>
<evidence type="ECO:0000259" key="6">
    <source>
        <dbReference type="Pfam" id="PF02631"/>
    </source>
</evidence>
<dbReference type="InterPro" id="IPR053925">
    <property type="entry name" value="RecX_HTH_3rd"/>
</dbReference>
<feature type="domain" description="RecX first three-helical" evidence="8">
    <location>
        <begin position="7"/>
        <end position="43"/>
    </location>
</feature>
<protein>
    <recommendedName>
        <fullName evidence="3 5">Regulatory protein RecX</fullName>
    </recommendedName>
</protein>
<dbReference type="HOGENOM" id="CLU_066607_5_0_10"/>
<proteinExistence type="inferred from homology"/>
<dbReference type="Gene3D" id="1.10.10.10">
    <property type="entry name" value="Winged helix-like DNA-binding domain superfamily/Winged helix DNA-binding domain"/>
    <property type="match status" value="2"/>
</dbReference>
<evidence type="ECO:0000256" key="3">
    <source>
        <dbReference type="ARBA" id="ARBA00018111"/>
    </source>
</evidence>
<dbReference type="AlphaFoldDB" id="E4RT57"/>
<sequence length="150" mass="17661">MKSFLLKAAQFCVYQERTQQEVRDKLYSWGASTDEVEEVIAYLITENYLNESRFAKQFAGGKFRVKRWGRRKIRYELKGKGLSDRCIEEGMAEIPDDDYQEVILELIDKQREKLKSETNPLVRQKKMVDHLVNKGFEPDLVLDLIKKGRP</sequence>
<name>E4RT57_LEAB4</name>
<feature type="domain" description="RecX second three-helical" evidence="6">
    <location>
        <begin position="50"/>
        <end position="90"/>
    </location>
</feature>
<evidence type="ECO:0000259" key="8">
    <source>
        <dbReference type="Pfam" id="PF21982"/>
    </source>
</evidence>
<evidence type="ECO:0000256" key="1">
    <source>
        <dbReference type="ARBA" id="ARBA00004496"/>
    </source>
</evidence>
<dbReference type="EMBL" id="CP002305">
    <property type="protein sequence ID" value="ADQ17765.1"/>
    <property type="molecule type" value="Genomic_DNA"/>
</dbReference>
<dbReference type="PANTHER" id="PTHR33602:SF1">
    <property type="entry name" value="REGULATORY PROTEIN RECX FAMILY PROTEIN"/>
    <property type="match status" value="1"/>
</dbReference>
<reference key="1">
    <citation type="submission" date="2010-11" db="EMBL/GenBank/DDBJ databases">
        <title>The complete genome of Leadbetterella byssophila DSM 17132.</title>
        <authorList>
            <consortium name="US DOE Joint Genome Institute (JGI-PGF)"/>
            <person name="Lucas S."/>
            <person name="Copeland A."/>
            <person name="Lapidus A."/>
            <person name="Glavina del Rio T."/>
            <person name="Dalin E."/>
            <person name="Tice H."/>
            <person name="Bruce D."/>
            <person name="Goodwin L."/>
            <person name="Pitluck S."/>
            <person name="Kyrpides N."/>
            <person name="Mavromatis K."/>
            <person name="Ivanova N."/>
            <person name="Teshima H."/>
            <person name="Brettin T."/>
            <person name="Detter J.C."/>
            <person name="Han C."/>
            <person name="Tapia R."/>
            <person name="Land M."/>
            <person name="Hauser L."/>
            <person name="Markowitz V."/>
            <person name="Cheng J.-F."/>
            <person name="Hugenholtz P."/>
            <person name="Woyke T."/>
            <person name="Wu D."/>
            <person name="Tindall B."/>
            <person name="Pomrenke H.G."/>
            <person name="Brambilla E."/>
            <person name="Klenk H.-P."/>
            <person name="Eisen J.A."/>
        </authorList>
    </citation>
    <scope>NUCLEOTIDE SEQUENCE [LARGE SCALE GENOMIC DNA]</scope>
    <source>
        <strain>DSM 17132</strain>
    </source>
</reference>
<dbReference type="Pfam" id="PF21982">
    <property type="entry name" value="RecX_HTH1"/>
    <property type="match status" value="1"/>
</dbReference>
<dbReference type="InterPro" id="IPR003783">
    <property type="entry name" value="Regulatory_RecX"/>
</dbReference>
<comment type="similarity">
    <text evidence="2 5">Belongs to the RecX family.</text>
</comment>
<dbReference type="InterPro" id="IPR053926">
    <property type="entry name" value="RecX_HTH_1st"/>
</dbReference>
<evidence type="ECO:0000256" key="5">
    <source>
        <dbReference type="HAMAP-Rule" id="MF_01114"/>
    </source>
</evidence>
<dbReference type="Pfam" id="PF21981">
    <property type="entry name" value="RecX_HTH3"/>
    <property type="match status" value="1"/>
</dbReference>
<dbReference type="Pfam" id="PF02631">
    <property type="entry name" value="RecX_HTH2"/>
    <property type="match status" value="1"/>
</dbReference>
<dbReference type="OrthoDB" id="1523826at2"/>
<keyword evidence="4 5" id="KW-0963">Cytoplasm</keyword>
<keyword evidence="10" id="KW-1185">Reference proteome</keyword>
<dbReference type="RefSeq" id="WP_013408811.1">
    <property type="nucleotide sequence ID" value="NC_014655.1"/>
</dbReference>
<evidence type="ECO:0000313" key="9">
    <source>
        <dbReference type="EMBL" id="ADQ17765.1"/>
    </source>
</evidence>
<evidence type="ECO:0000259" key="7">
    <source>
        <dbReference type="Pfam" id="PF21981"/>
    </source>
</evidence>
<feature type="domain" description="RecX third three-helical" evidence="7">
    <location>
        <begin position="97"/>
        <end position="142"/>
    </location>
</feature>
<dbReference type="GO" id="GO:0006282">
    <property type="term" value="P:regulation of DNA repair"/>
    <property type="evidence" value="ECO:0007669"/>
    <property type="project" value="UniProtKB-UniRule"/>
</dbReference>